<dbReference type="PROSITE" id="PS51186">
    <property type="entry name" value="GNAT"/>
    <property type="match status" value="1"/>
</dbReference>
<protein>
    <recommendedName>
        <fullName evidence="1">N-acetyltransferase domain-containing protein</fullName>
    </recommendedName>
</protein>
<name>X1MAD4_9ZZZZ</name>
<evidence type="ECO:0000313" key="2">
    <source>
        <dbReference type="EMBL" id="GAI11655.1"/>
    </source>
</evidence>
<dbReference type="AlphaFoldDB" id="X1MAD4"/>
<dbReference type="InterPro" id="IPR016181">
    <property type="entry name" value="Acyl_CoA_acyltransferase"/>
</dbReference>
<organism evidence="2">
    <name type="scientific">marine sediment metagenome</name>
    <dbReference type="NCBI Taxonomy" id="412755"/>
    <lineage>
        <taxon>unclassified sequences</taxon>
        <taxon>metagenomes</taxon>
        <taxon>ecological metagenomes</taxon>
    </lineage>
</organism>
<dbReference type="GO" id="GO:0004343">
    <property type="term" value="F:glucosamine 6-phosphate N-acetyltransferase activity"/>
    <property type="evidence" value="ECO:0007669"/>
    <property type="project" value="TreeGrafter"/>
</dbReference>
<dbReference type="Gene3D" id="3.40.630.30">
    <property type="match status" value="1"/>
</dbReference>
<sequence>AKLERIAVLKPYRGQGIGKRIIAASLGLAKTKGALEVILDSQQSATGFYEKLGFRQEGELFEEVGIPHIAMTKKL</sequence>
<dbReference type="PANTHER" id="PTHR13355:SF11">
    <property type="entry name" value="GLUCOSAMINE 6-PHOSPHATE N-ACETYLTRANSFERASE"/>
    <property type="match status" value="1"/>
</dbReference>
<dbReference type="CDD" id="cd04301">
    <property type="entry name" value="NAT_SF"/>
    <property type="match status" value="1"/>
</dbReference>
<proteinExistence type="predicted"/>
<feature type="non-terminal residue" evidence="2">
    <location>
        <position position="1"/>
    </location>
</feature>
<dbReference type="InterPro" id="IPR000182">
    <property type="entry name" value="GNAT_dom"/>
</dbReference>
<gene>
    <name evidence="2" type="ORF">S06H3_20123</name>
</gene>
<dbReference type="Pfam" id="PF13673">
    <property type="entry name" value="Acetyltransf_10"/>
    <property type="match status" value="1"/>
</dbReference>
<evidence type="ECO:0000259" key="1">
    <source>
        <dbReference type="PROSITE" id="PS51186"/>
    </source>
</evidence>
<dbReference type="InterPro" id="IPR039143">
    <property type="entry name" value="GNPNAT1-like"/>
</dbReference>
<feature type="domain" description="N-acetyltransferase" evidence="1">
    <location>
        <begin position="1"/>
        <end position="75"/>
    </location>
</feature>
<dbReference type="PANTHER" id="PTHR13355">
    <property type="entry name" value="GLUCOSAMINE 6-PHOSPHATE N-ACETYLTRANSFERASE"/>
    <property type="match status" value="1"/>
</dbReference>
<comment type="caution">
    <text evidence="2">The sequence shown here is derived from an EMBL/GenBank/DDBJ whole genome shotgun (WGS) entry which is preliminary data.</text>
</comment>
<accession>X1MAD4</accession>
<reference evidence="2" key="1">
    <citation type="journal article" date="2014" name="Front. Microbiol.">
        <title>High frequency of phylogenetically diverse reductive dehalogenase-homologous genes in deep subseafloor sedimentary metagenomes.</title>
        <authorList>
            <person name="Kawai M."/>
            <person name="Futagami T."/>
            <person name="Toyoda A."/>
            <person name="Takaki Y."/>
            <person name="Nishi S."/>
            <person name="Hori S."/>
            <person name="Arai W."/>
            <person name="Tsubouchi T."/>
            <person name="Morono Y."/>
            <person name="Uchiyama I."/>
            <person name="Ito T."/>
            <person name="Fujiyama A."/>
            <person name="Inagaki F."/>
            <person name="Takami H."/>
        </authorList>
    </citation>
    <scope>NUCLEOTIDE SEQUENCE</scope>
    <source>
        <strain evidence="2">Expedition CK06-06</strain>
    </source>
</reference>
<dbReference type="EMBL" id="BARV01010389">
    <property type="protein sequence ID" value="GAI11655.1"/>
    <property type="molecule type" value="Genomic_DNA"/>
</dbReference>
<dbReference type="SUPFAM" id="SSF55729">
    <property type="entry name" value="Acyl-CoA N-acyltransferases (Nat)"/>
    <property type="match status" value="1"/>
</dbReference>